<name>A0A067SFH0_GALM3</name>
<dbReference type="PANTHER" id="PTHR12992">
    <property type="entry name" value="NUDIX HYDROLASE"/>
    <property type="match status" value="1"/>
</dbReference>
<dbReference type="GO" id="GO:0015938">
    <property type="term" value="P:coenzyme A catabolic process"/>
    <property type="evidence" value="ECO:0007669"/>
    <property type="project" value="TreeGrafter"/>
</dbReference>
<protein>
    <recommendedName>
        <fullName evidence="1">Nudix hydrolase domain-containing protein</fullName>
    </recommendedName>
</protein>
<dbReference type="GO" id="GO:0010945">
    <property type="term" value="F:coenzyme A diphosphatase activity"/>
    <property type="evidence" value="ECO:0007669"/>
    <property type="project" value="InterPro"/>
</dbReference>
<sequence length="282" mass="31469">MEQDTPEATSSSTAESMVALFSDENKAYIKTLTNFFTTSKEEQEARSVYLNNIRPTSRLAAVLVLLFERDGQLRVLVTTRGKHLKTHGGQTSLPGGKMEDIDNGGVIATAFREANEEVSLPLDNPHIHTLGTLELHPFHKLVVAPVVALLTDNSVLEVLKARKGEVDHIFSHPLEAFLDPTLAPKFESLVPHGSKHWPYESKYHHHIDYVVEALGGMTYRLHCFQTSASPITGLTADVLIRTAEIVYQREAIYERYAFDQIRSFDALVEAFEKNRKASVPAS</sequence>
<dbReference type="Gene3D" id="3.90.79.10">
    <property type="entry name" value="Nucleoside Triphosphate Pyrophosphohydrolase"/>
    <property type="match status" value="1"/>
</dbReference>
<dbReference type="Proteomes" id="UP000027222">
    <property type="component" value="Unassembled WGS sequence"/>
</dbReference>
<dbReference type="PROSITE" id="PS51462">
    <property type="entry name" value="NUDIX"/>
    <property type="match status" value="1"/>
</dbReference>
<dbReference type="STRING" id="685588.A0A067SFH0"/>
<dbReference type="AlphaFoldDB" id="A0A067SFH0"/>
<dbReference type="OrthoDB" id="10260614at2759"/>
<dbReference type="EMBL" id="KL142406">
    <property type="protein sequence ID" value="KDR68762.1"/>
    <property type="molecule type" value="Genomic_DNA"/>
</dbReference>
<evidence type="ECO:0000313" key="2">
    <source>
        <dbReference type="EMBL" id="KDR68762.1"/>
    </source>
</evidence>
<dbReference type="InterPro" id="IPR045121">
    <property type="entry name" value="CoAse"/>
</dbReference>
<evidence type="ECO:0000259" key="1">
    <source>
        <dbReference type="PROSITE" id="PS51462"/>
    </source>
</evidence>
<organism evidence="2 3">
    <name type="scientific">Galerina marginata (strain CBS 339.88)</name>
    <dbReference type="NCBI Taxonomy" id="685588"/>
    <lineage>
        <taxon>Eukaryota</taxon>
        <taxon>Fungi</taxon>
        <taxon>Dikarya</taxon>
        <taxon>Basidiomycota</taxon>
        <taxon>Agaricomycotina</taxon>
        <taxon>Agaricomycetes</taxon>
        <taxon>Agaricomycetidae</taxon>
        <taxon>Agaricales</taxon>
        <taxon>Agaricineae</taxon>
        <taxon>Strophariaceae</taxon>
        <taxon>Galerina</taxon>
    </lineage>
</organism>
<gene>
    <name evidence="2" type="ORF">GALMADRAFT_146105</name>
</gene>
<dbReference type="SUPFAM" id="SSF55811">
    <property type="entry name" value="Nudix"/>
    <property type="match status" value="1"/>
</dbReference>
<evidence type="ECO:0000313" key="3">
    <source>
        <dbReference type="Proteomes" id="UP000027222"/>
    </source>
</evidence>
<reference evidence="3" key="1">
    <citation type="journal article" date="2014" name="Proc. Natl. Acad. Sci. U.S.A.">
        <title>Extensive sampling of basidiomycete genomes demonstrates inadequacy of the white-rot/brown-rot paradigm for wood decay fungi.</title>
        <authorList>
            <person name="Riley R."/>
            <person name="Salamov A.A."/>
            <person name="Brown D.W."/>
            <person name="Nagy L.G."/>
            <person name="Floudas D."/>
            <person name="Held B.W."/>
            <person name="Levasseur A."/>
            <person name="Lombard V."/>
            <person name="Morin E."/>
            <person name="Otillar R."/>
            <person name="Lindquist E.A."/>
            <person name="Sun H."/>
            <person name="LaButti K.M."/>
            <person name="Schmutz J."/>
            <person name="Jabbour D."/>
            <person name="Luo H."/>
            <person name="Baker S.E."/>
            <person name="Pisabarro A.G."/>
            <person name="Walton J.D."/>
            <person name="Blanchette R.A."/>
            <person name="Henrissat B."/>
            <person name="Martin F."/>
            <person name="Cullen D."/>
            <person name="Hibbett D.S."/>
            <person name="Grigoriev I.V."/>
        </authorList>
    </citation>
    <scope>NUCLEOTIDE SEQUENCE [LARGE SCALE GENOMIC DNA]</scope>
    <source>
        <strain evidence="3">CBS 339.88</strain>
    </source>
</reference>
<dbReference type="InterPro" id="IPR015797">
    <property type="entry name" value="NUDIX_hydrolase-like_dom_sf"/>
</dbReference>
<dbReference type="HOGENOM" id="CLU_040940_2_2_1"/>
<feature type="domain" description="Nudix hydrolase" evidence="1">
    <location>
        <begin position="57"/>
        <end position="196"/>
    </location>
</feature>
<keyword evidence="3" id="KW-1185">Reference proteome</keyword>
<dbReference type="Pfam" id="PF00293">
    <property type="entry name" value="NUDIX"/>
    <property type="match status" value="1"/>
</dbReference>
<dbReference type="PANTHER" id="PTHR12992:SF45">
    <property type="entry name" value="NUDIX HYDROLASE DOMAIN-CONTAINING PROTEIN"/>
    <property type="match status" value="1"/>
</dbReference>
<proteinExistence type="predicted"/>
<accession>A0A067SFH0</accession>
<dbReference type="InterPro" id="IPR000086">
    <property type="entry name" value="NUDIX_hydrolase_dom"/>
</dbReference>
<dbReference type="CDD" id="cd03426">
    <property type="entry name" value="NUDIX_CoAse_Nudt7"/>
    <property type="match status" value="1"/>
</dbReference>